<dbReference type="Proteomes" id="UP000280395">
    <property type="component" value="Unassembled WGS sequence"/>
</dbReference>
<proteinExistence type="inferred from homology"/>
<protein>
    <recommendedName>
        <fullName evidence="3">Multidrug resistance protein MdtA-like alpha-helical hairpin domain-containing protein</fullName>
    </recommendedName>
</protein>
<dbReference type="Gene3D" id="1.10.287.470">
    <property type="entry name" value="Helix hairpin bin"/>
    <property type="match status" value="1"/>
</dbReference>
<evidence type="ECO:0000256" key="2">
    <source>
        <dbReference type="SAM" id="Coils"/>
    </source>
</evidence>
<feature type="domain" description="Multidrug resistance protein MdtA-like alpha-helical hairpin" evidence="3">
    <location>
        <begin position="115"/>
        <end position="172"/>
    </location>
</feature>
<evidence type="ECO:0000256" key="1">
    <source>
        <dbReference type="ARBA" id="ARBA00009477"/>
    </source>
</evidence>
<dbReference type="InterPro" id="IPR006143">
    <property type="entry name" value="RND_pump_MFP"/>
</dbReference>
<dbReference type="InterPro" id="IPR058624">
    <property type="entry name" value="MdtA-like_HH"/>
</dbReference>
<dbReference type="GO" id="GO:1990281">
    <property type="term" value="C:efflux pump complex"/>
    <property type="evidence" value="ECO:0007669"/>
    <property type="project" value="TreeGrafter"/>
</dbReference>
<evidence type="ECO:0000313" key="5">
    <source>
        <dbReference type="Proteomes" id="UP000280395"/>
    </source>
</evidence>
<dbReference type="SUPFAM" id="SSF111369">
    <property type="entry name" value="HlyD-like secretion proteins"/>
    <property type="match status" value="1"/>
</dbReference>
<comment type="similarity">
    <text evidence="1">Belongs to the membrane fusion protein (MFP) (TC 8.A.1) family.</text>
</comment>
<dbReference type="NCBIfam" id="TIGR01730">
    <property type="entry name" value="RND_mfp"/>
    <property type="match status" value="1"/>
</dbReference>
<sequence length="382" mass="40630">MSIIFCPMVTLEFVMPPLPLRLLTPLALLVVLSGCNSKADSAAQAPTSRPVLAVKVEAAGTQQSAYTGVVAARTESDLGFRVSGKVIERKVDPGQHVSRGDTLLVLDIGDFELALRSAKNRVNAAQAQLRQRRDDENRYQRLASTGAVSRQIFDQSATNLRVAQAELAAAQSDASQIENRRTYSVLKADGDGIITDVLADRGQVVAEGQIVARLAHDGAREAIVNLPENRRDLAAQKALALPFGAADQAVTATLRELSASADPVTRTYRARYVLQGSVERFALGSTITVRLQGNGQPLQTRVPIGALQDAGQGTGVWLIGDDQKISFAPVKVASLGQENALLDSGVTPGQTIVALGAHLLHSGDTVRLLPAQALALNRKQDQ</sequence>
<dbReference type="AlphaFoldDB" id="A0A3M5W823"/>
<feature type="coiled-coil region" evidence="2">
    <location>
        <begin position="108"/>
        <end position="135"/>
    </location>
</feature>
<dbReference type="PANTHER" id="PTHR30469">
    <property type="entry name" value="MULTIDRUG RESISTANCE PROTEIN MDTA"/>
    <property type="match status" value="1"/>
</dbReference>
<organism evidence="4 5">
    <name type="scientific">Pseudomonas syringae pv. avii</name>
    <dbReference type="NCBI Taxonomy" id="663959"/>
    <lineage>
        <taxon>Bacteria</taxon>
        <taxon>Pseudomonadati</taxon>
        <taxon>Pseudomonadota</taxon>
        <taxon>Gammaproteobacteria</taxon>
        <taxon>Pseudomonadales</taxon>
        <taxon>Pseudomonadaceae</taxon>
        <taxon>Pseudomonas</taxon>
        <taxon>Pseudomonas syringae</taxon>
    </lineage>
</organism>
<dbReference type="Gene3D" id="2.40.30.170">
    <property type="match status" value="1"/>
</dbReference>
<dbReference type="Gene3D" id="2.40.420.20">
    <property type="match status" value="1"/>
</dbReference>
<dbReference type="EMBL" id="RBUA01000109">
    <property type="protein sequence ID" value="RMU65933.1"/>
    <property type="molecule type" value="Genomic_DNA"/>
</dbReference>
<dbReference type="GO" id="GO:0015562">
    <property type="term" value="F:efflux transmembrane transporter activity"/>
    <property type="evidence" value="ECO:0007669"/>
    <property type="project" value="TreeGrafter"/>
</dbReference>
<dbReference type="Gene3D" id="2.40.50.100">
    <property type="match status" value="1"/>
</dbReference>
<evidence type="ECO:0000259" key="3">
    <source>
        <dbReference type="Pfam" id="PF25876"/>
    </source>
</evidence>
<dbReference type="PANTHER" id="PTHR30469:SF18">
    <property type="entry name" value="RESISTANCE-NODULATION-CELL DIVISION (RND) EFFLUX MEMBRANE FUSION PROTEIN-RELATED"/>
    <property type="match status" value="1"/>
</dbReference>
<dbReference type="Pfam" id="PF25876">
    <property type="entry name" value="HH_MFP_RND"/>
    <property type="match status" value="1"/>
</dbReference>
<accession>A0A3M5W823</accession>
<evidence type="ECO:0000313" key="4">
    <source>
        <dbReference type="EMBL" id="RMU65933.1"/>
    </source>
</evidence>
<comment type="caution">
    <text evidence="4">The sequence shown here is derived from an EMBL/GenBank/DDBJ whole genome shotgun (WGS) entry which is preliminary data.</text>
</comment>
<name>A0A3M5W823_PSESX</name>
<gene>
    <name evidence="4" type="ORF">ALP29_01570</name>
</gene>
<keyword evidence="2" id="KW-0175">Coiled coil</keyword>
<reference evidence="4 5" key="1">
    <citation type="submission" date="2018-08" db="EMBL/GenBank/DDBJ databases">
        <title>Recombination of ecologically and evolutionarily significant loci maintains genetic cohesion in the Pseudomonas syringae species complex.</title>
        <authorList>
            <person name="Dillon M."/>
            <person name="Thakur S."/>
            <person name="Almeida R.N.D."/>
            <person name="Weir B.S."/>
            <person name="Guttman D.S."/>
        </authorList>
    </citation>
    <scope>NUCLEOTIDE SEQUENCE [LARGE SCALE GENOMIC DNA]</scope>
    <source>
        <strain evidence="4 5">ICMP 14479</strain>
    </source>
</reference>